<reference evidence="1" key="1">
    <citation type="journal article" date="2023" name="IMA Fungus">
        <title>Comparative genomic study of the Penicillium genus elucidates a diverse pangenome and 15 lateral gene transfer events.</title>
        <authorList>
            <person name="Petersen C."/>
            <person name="Sorensen T."/>
            <person name="Nielsen M.R."/>
            <person name="Sondergaard T.E."/>
            <person name="Sorensen J.L."/>
            <person name="Fitzpatrick D.A."/>
            <person name="Frisvad J.C."/>
            <person name="Nielsen K.L."/>
        </authorList>
    </citation>
    <scope>NUCLEOTIDE SEQUENCE</scope>
    <source>
        <strain evidence="1">IBT 12815</strain>
    </source>
</reference>
<gene>
    <name evidence="1" type="ORF">N7537_000243</name>
</gene>
<dbReference type="GeneID" id="81581543"/>
<reference evidence="1" key="2">
    <citation type="submission" date="2023-01" db="EMBL/GenBank/DDBJ databases">
        <authorList>
            <person name="Petersen C."/>
        </authorList>
    </citation>
    <scope>NUCLEOTIDE SEQUENCE</scope>
    <source>
        <strain evidence="1">IBT 12815</strain>
    </source>
</reference>
<accession>A0AAD6EEF9</accession>
<proteinExistence type="predicted"/>
<dbReference type="RefSeq" id="XP_056756296.1">
    <property type="nucleotide sequence ID" value="XM_056891301.1"/>
</dbReference>
<keyword evidence="2" id="KW-1185">Reference proteome</keyword>
<evidence type="ECO:0000313" key="1">
    <source>
        <dbReference type="EMBL" id="KAJ5615129.1"/>
    </source>
</evidence>
<sequence length="114" mass="12568">MPSEPPYDARVPPATSDTYHVVRTAQRRNKTHTKGDSYTCTDRNYGWGIMGLRTATLVCCIDGLIGYSRGCIGSVGMFTRNNWSQESLPFALQHQFPISTPGHGRTKYAAVEAA</sequence>
<organism evidence="1 2">
    <name type="scientific">Penicillium hordei</name>
    <dbReference type="NCBI Taxonomy" id="40994"/>
    <lineage>
        <taxon>Eukaryota</taxon>
        <taxon>Fungi</taxon>
        <taxon>Dikarya</taxon>
        <taxon>Ascomycota</taxon>
        <taxon>Pezizomycotina</taxon>
        <taxon>Eurotiomycetes</taxon>
        <taxon>Eurotiomycetidae</taxon>
        <taxon>Eurotiales</taxon>
        <taxon>Aspergillaceae</taxon>
        <taxon>Penicillium</taxon>
    </lineage>
</organism>
<dbReference type="AlphaFoldDB" id="A0AAD6EEF9"/>
<name>A0AAD6EEF9_9EURO</name>
<dbReference type="Proteomes" id="UP001213799">
    <property type="component" value="Unassembled WGS sequence"/>
</dbReference>
<protein>
    <submittedName>
        <fullName evidence="1">Uncharacterized protein</fullName>
    </submittedName>
</protein>
<comment type="caution">
    <text evidence="1">The sequence shown here is derived from an EMBL/GenBank/DDBJ whole genome shotgun (WGS) entry which is preliminary data.</text>
</comment>
<dbReference type="EMBL" id="JAQJAE010000001">
    <property type="protein sequence ID" value="KAJ5615129.1"/>
    <property type="molecule type" value="Genomic_DNA"/>
</dbReference>
<evidence type="ECO:0000313" key="2">
    <source>
        <dbReference type="Proteomes" id="UP001213799"/>
    </source>
</evidence>